<dbReference type="STRING" id="1192034.CAP_1313"/>
<dbReference type="AlphaFoldDB" id="A0A017TCX1"/>
<sequence length="219" mass="24038">MGLLADAVRAGGHDEPRWLRVPWSAAGVTVEIGAAPLSVTAPGLPRWLPVSWDETLEICSLLGWVPFAADLADAVHAAAELKLEPVTLVRTASDDTAKYMQALSTCRTYNDRMRAQIPCGFQGLIGSWGKHWILSNRNRHLHGRAGTTYGWHRANGSPIQGLGPDGKAPAHDAVWTDYSQLLVPLRRHCTDGDGQRRELLDVYTSRGLSRDVASRLTWK</sequence>
<name>A0A017TCX1_9BACT</name>
<reference evidence="1 2" key="1">
    <citation type="submission" date="2013-05" db="EMBL/GenBank/DDBJ databases">
        <title>Genome assembly of Chondromyces apiculatus DSM 436.</title>
        <authorList>
            <person name="Sharma G."/>
            <person name="Khatri I."/>
            <person name="Kaur C."/>
            <person name="Mayilraj S."/>
            <person name="Subramanian S."/>
        </authorList>
    </citation>
    <scope>NUCLEOTIDE SEQUENCE [LARGE SCALE GENOMIC DNA]</scope>
    <source>
        <strain evidence="1 2">DSM 436</strain>
    </source>
</reference>
<protein>
    <submittedName>
        <fullName evidence="1">Uncharacterized protein</fullName>
    </submittedName>
</protein>
<dbReference type="EMBL" id="ASRX01000013">
    <property type="protein sequence ID" value="EYF07054.1"/>
    <property type="molecule type" value="Genomic_DNA"/>
</dbReference>
<evidence type="ECO:0000313" key="2">
    <source>
        <dbReference type="Proteomes" id="UP000019678"/>
    </source>
</evidence>
<organism evidence="1 2">
    <name type="scientific">Chondromyces apiculatus DSM 436</name>
    <dbReference type="NCBI Taxonomy" id="1192034"/>
    <lineage>
        <taxon>Bacteria</taxon>
        <taxon>Pseudomonadati</taxon>
        <taxon>Myxococcota</taxon>
        <taxon>Polyangia</taxon>
        <taxon>Polyangiales</taxon>
        <taxon>Polyangiaceae</taxon>
        <taxon>Chondromyces</taxon>
    </lineage>
</organism>
<comment type="caution">
    <text evidence="1">The sequence shown here is derived from an EMBL/GenBank/DDBJ whole genome shotgun (WGS) entry which is preliminary data.</text>
</comment>
<keyword evidence="2" id="KW-1185">Reference proteome</keyword>
<evidence type="ECO:0000313" key="1">
    <source>
        <dbReference type="EMBL" id="EYF07054.1"/>
    </source>
</evidence>
<gene>
    <name evidence="1" type="ORF">CAP_1313</name>
</gene>
<dbReference type="Proteomes" id="UP000019678">
    <property type="component" value="Unassembled WGS sequence"/>
</dbReference>
<accession>A0A017TCX1</accession>
<proteinExistence type="predicted"/>